<dbReference type="EC" id="2.3.1.-" evidence="4"/>
<feature type="region of interest" description="Disordered" evidence="1">
    <location>
        <begin position="1"/>
        <end position="21"/>
    </location>
</feature>
<dbReference type="Proteomes" id="UP001596972">
    <property type="component" value="Unassembled WGS sequence"/>
</dbReference>
<feature type="transmembrane region" description="Helical" evidence="2">
    <location>
        <begin position="228"/>
        <end position="249"/>
    </location>
</feature>
<keyword evidence="2" id="KW-0472">Membrane</keyword>
<evidence type="ECO:0000256" key="1">
    <source>
        <dbReference type="SAM" id="MobiDB-lite"/>
    </source>
</evidence>
<feature type="transmembrane region" description="Helical" evidence="2">
    <location>
        <begin position="310"/>
        <end position="331"/>
    </location>
</feature>
<evidence type="ECO:0000259" key="3">
    <source>
        <dbReference type="Pfam" id="PF01757"/>
    </source>
</evidence>
<feature type="transmembrane region" description="Helical" evidence="2">
    <location>
        <begin position="70"/>
        <end position="89"/>
    </location>
</feature>
<feature type="transmembrane region" description="Helical" evidence="2">
    <location>
        <begin position="148"/>
        <end position="168"/>
    </location>
</feature>
<dbReference type="Pfam" id="PF01757">
    <property type="entry name" value="Acyl_transf_3"/>
    <property type="match status" value="1"/>
</dbReference>
<feature type="transmembrane region" description="Helical" evidence="2">
    <location>
        <begin position="351"/>
        <end position="368"/>
    </location>
</feature>
<reference evidence="5" key="1">
    <citation type="journal article" date="2019" name="Int. J. Syst. Evol. Microbiol.">
        <title>The Global Catalogue of Microorganisms (GCM) 10K type strain sequencing project: providing services to taxonomists for standard genome sequencing and annotation.</title>
        <authorList>
            <consortium name="The Broad Institute Genomics Platform"/>
            <consortium name="The Broad Institute Genome Sequencing Center for Infectious Disease"/>
            <person name="Wu L."/>
            <person name="Ma J."/>
        </authorList>
    </citation>
    <scope>NUCLEOTIDE SEQUENCE [LARGE SCALE GENOMIC DNA]</scope>
    <source>
        <strain evidence="5">JCM 31202</strain>
    </source>
</reference>
<keyword evidence="4" id="KW-0808">Transferase</keyword>
<feature type="transmembrane region" description="Helical" evidence="2">
    <location>
        <begin position="198"/>
        <end position="216"/>
    </location>
</feature>
<keyword evidence="4" id="KW-0012">Acyltransferase</keyword>
<dbReference type="RefSeq" id="WP_378302714.1">
    <property type="nucleotide sequence ID" value="NZ_JBHTJA010000061.1"/>
</dbReference>
<evidence type="ECO:0000256" key="2">
    <source>
        <dbReference type="SAM" id="Phobius"/>
    </source>
</evidence>
<comment type="caution">
    <text evidence="4">The sequence shown here is derived from an EMBL/GenBank/DDBJ whole genome shotgun (WGS) entry which is preliminary data.</text>
</comment>
<accession>A0ABW3EV62</accession>
<name>A0ABW3EV62_9ACTN</name>
<keyword evidence="2" id="KW-0812">Transmembrane</keyword>
<feature type="compositionally biased region" description="Low complexity" evidence="1">
    <location>
        <begin position="1"/>
        <end position="13"/>
    </location>
</feature>
<feature type="transmembrane region" description="Helical" evidence="2">
    <location>
        <begin position="32"/>
        <end position="50"/>
    </location>
</feature>
<feature type="transmembrane region" description="Helical" evidence="2">
    <location>
        <begin position="269"/>
        <end position="289"/>
    </location>
</feature>
<evidence type="ECO:0000313" key="5">
    <source>
        <dbReference type="Proteomes" id="UP001596972"/>
    </source>
</evidence>
<dbReference type="GO" id="GO:0016746">
    <property type="term" value="F:acyltransferase activity"/>
    <property type="evidence" value="ECO:0007669"/>
    <property type="project" value="UniProtKB-KW"/>
</dbReference>
<organism evidence="4 5">
    <name type="scientific">Actinomadura sediminis</name>
    <dbReference type="NCBI Taxonomy" id="1038904"/>
    <lineage>
        <taxon>Bacteria</taxon>
        <taxon>Bacillati</taxon>
        <taxon>Actinomycetota</taxon>
        <taxon>Actinomycetes</taxon>
        <taxon>Streptosporangiales</taxon>
        <taxon>Thermomonosporaceae</taxon>
        <taxon>Actinomadura</taxon>
    </lineage>
</organism>
<dbReference type="EMBL" id="JBHTJA010000061">
    <property type="protein sequence ID" value="MFD0903666.1"/>
    <property type="molecule type" value="Genomic_DNA"/>
</dbReference>
<protein>
    <submittedName>
        <fullName evidence="4">Acyltransferase</fullName>
        <ecNumber evidence="4">2.3.1.-</ecNumber>
    </submittedName>
</protein>
<sequence length="401" mass="42358">MRDTARPGTARPETAPPPATPARDRAIDALRAFAILGVVLGHWLVTAFVGSGADLRVTSPLKDMPQFAPVSWVLQTLALFFLVGGYAAAKGLRPDEPWRRRFAHRLGRLARPLPILLAAWIPVAAVLARAGFDGATLSALVELVLAPLWFLAVFVALTALTPLVAALWDRLGARGAVLLVAATALVDAGRFALGAPEQIGWCTVLTGWLLPFYLGVGWARGALRSRRTAVALLAGGAAATAALVAFAGYPASMVGVPGADVSNLSPPTLAAVAFGLAQTGLALLLHGPLTRWTRRPRVWSAVSAANRPAMTVYLWHQTALMAVTVATAPAFGAVGGLHTRPDDAAWIVQRVAWLPVFAAVLAGLVTLVRRFERPGARAATRARPSAWFRTGHRRRGGTLGR</sequence>
<evidence type="ECO:0000313" key="4">
    <source>
        <dbReference type="EMBL" id="MFD0903666.1"/>
    </source>
</evidence>
<dbReference type="InterPro" id="IPR002656">
    <property type="entry name" value="Acyl_transf_3_dom"/>
</dbReference>
<gene>
    <name evidence="4" type="ORF">ACFQ11_24980</name>
</gene>
<feature type="transmembrane region" description="Helical" evidence="2">
    <location>
        <begin position="175"/>
        <end position="192"/>
    </location>
</feature>
<keyword evidence="2" id="KW-1133">Transmembrane helix</keyword>
<proteinExistence type="predicted"/>
<keyword evidence="5" id="KW-1185">Reference proteome</keyword>
<feature type="transmembrane region" description="Helical" evidence="2">
    <location>
        <begin position="109"/>
        <end position="128"/>
    </location>
</feature>
<feature type="domain" description="Acyltransferase 3" evidence="3">
    <location>
        <begin position="25"/>
        <end position="366"/>
    </location>
</feature>